<gene>
    <name evidence="2" type="ORF">E4U82_09430</name>
</gene>
<keyword evidence="3" id="KW-1185">Reference proteome</keyword>
<feature type="transmembrane region" description="Helical" evidence="1">
    <location>
        <begin position="34"/>
        <end position="53"/>
    </location>
</feature>
<evidence type="ECO:0000256" key="1">
    <source>
        <dbReference type="SAM" id="Phobius"/>
    </source>
</evidence>
<keyword evidence="1" id="KW-0812">Transmembrane</keyword>
<keyword evidence="1" id="KW-1133">Transmembrane helix</keyword>
<organism evidence="2 3">
    <name type="scientific">Lentibacillus salicampi</name>
    <dbReference type="NCBI Taxonomy" id="175306"/>
    <lineage>
        <taxon>Bacteria</taxon>
        <taxon>Bacillati</taxon>
        <taxon>Bacillota</taxon>
        <taxon>Bacilli</taxon>
        <taxon>Bacillales</taxon>
        <taxon>Bacillaceae</taxon>
        <taxon>Lentibacillus</taxon>
    </lineage>
</organism>
<feature type="transmembrane region" description="Helical" evidence="1">
    <location>
        <begin position="65"/>
        <end position="89"/>
    </location>
</feature>
<evidence type="ECO:0000313" key="3">
    <source>
        <dbReference type="Proteomes" id="UP000298484"/>
    </source>
</evidence>
<dbReference type="Proteomes" id="UP000298484">
    <property type="component" value="Unassembled WGS sequence"/>
</dbReference>
<sequence>MKSLIKHPIFIAILVLIAYVIAIVLWNIDLTLGALQIVFANSAIGIYGVYVSGREIKRAKGYIHLLINILCLMITITAALIPLIAFIYVDIYGF</sequence>
<dbReference type="EMBL" id="SRHY01000012">
    <property type="protein sequence ID" value="TFJ93039.1"/>
    <property type="molecule type" value="Genomic_DNA"/>
</dbReference>
<accession>A0A4Y9AAV2</accession>
<name>A0A4Y9AAV2_9BACI</name>
<reference evidence="2 3" key="1">
    <citation type="submission" date="2019-03" db="EMBL/GenBank/DDBJ databases">
        <title>Genome sequence of Lentibacillus salicampi ATCC BAA-719.</title>
        <authorList>
            <person name="Maclea K.S."/>
            <person name="Simoes Junior M."/>
        </authorList>
    </citation>
    <scope>NUCLEOTIDE SEQUENCE [LARGE SCALE GENOMIC DNA]</scope>
    <source>
        <strain evidence="2 3">ATCC BAA-719</strain>
    </source>
</reference>
<proteinExistence type="predicted"/>
<comment type="caution">
    <text evidence="2">The sequence shown here is derived from an EMBL/GenBank/DDBJ whole genome shotgun (WGS) entry which is preliminary data.</text>
</comment>
<keyword evidence="1" id="KW-0472">Membrane</keyword>
<dbReference type="AlphaFoldDB" id="A0A4Y9AAV2"/>
<dbReference type="RefSeq" id="WP_135109953.1">
    <property type="nucleotide sequence ID" value="NZ_SRHY01000012.1"/>
</dbReference>
<evidence type="ECO:0000313" key="2">
    <source>
        <dbReference type="EMBL" id="TFJ93039.1"/>
    </source>
</evidence>
<feature type="transmembrane region" description="Helical" evidence="1">
    <location>
        <begin position="9"/>
        <end position="28"/>
    </location>
</feature>
<protein>
    <submittedName>
        <fullName evidence="2">Uncharacterized protein</fullName>
    </submittedName>
</protein>